<dbReference type="OrthoDB" id="5327148at2759"/>
<sequence>MLPPRAYVFIGLNALRILSIIALLLVFSSSIVVMVHDIEAVNRYVAESSNGTEPIEYGDYDYIPNSTVPNQPAGAFWAVLNRLLIIGQVVVLILSELGWPSSFFIRFFPVLGRDFGVGALGVIQCLIGASVLSHFIDGFALVSAFFLFSIGCLNILGGLIFRESSRAKRSITSWRERSKNVFASPIGALGRPIATISSMFDSKEKSSNRCPTSPPSFTAKVGHGFGSIAGKAAASQGFVINRPVESFPRH</sequence>
<evidence type="ECO:0000259" key="2">
    <source>
        <dbReference type="Pfam" id="PF24535"/>
    </source>
</evidence>
<feature type="transmembrane region" description="Helical" evidence="1">
    <location>
        <begin position="74"/>
        <end position="94"/>
    </location>
</feature>
<feature type="transmembrane region" description="Helical" evidence="1">
    <location>
        <begin position="142"/>
        <end position="161"/>
    </location>
</feature>
<reference evidence="3" key="1">
    <citation type="submission" date="2011-04" db="EMBL/GenBank/DDBJ databases">
        <title>Evolution of plant cell wall degrading machinery underlies the functional diversity of forest fungi.</title>
        <authorList>
            <consortium name="US DOE Joint Genome Institute (JGI-PGF)"/>
            <person name="Eastwood D.C."/>
            <person name="Floudas D."/>
            <person name="Binder M."/>
            <person name="Majcherczyk A."/>
            <person name="Schneider P."/>
            <person name="Aerts A."/>
            <person name="Asiegbu F.O."/>
            <person name="Baker S.E."/>
            <person name="Barry K."/>
            <person name="Bendiksby M."/>
            <person name="Blumentritt M."/>
            <person name="Coutinho P.M."/>
            <person name="Cullen D."/>
            <person name="Cullen D."/>
            <person name="Gathman A."/>
            <person name="Goodell B."/>
            <person name="Henrissat B."/>
            <person name="Ihrmark K."/>
            <person name="Kauserud H."/>
            <person name="Kohler A."/>
            <person name="LaButti K."/>
            <person name="Lapidus A."/>
            <person name="Lavin J.L."/>
            <person name="Lee Y.-H."/>
            <person name="Lindquist E."/>
            <person name="Lilly W."/>
            <person name="Lucas S."/>
            <person name="Morin E."/>
            <person name="Murat C."/>
            <person name="Oguiza J.A."/>
            <person name="Park J."/>
            <person name="Pisabarro A.G."/>
            <person name="Riley R."/>
            <person name="Rosling A."/>
            <person name="Salamov A."/>
            <person name="Schmidt O."/>
            <person name="Schmutz J."/>
            <person name="Skrede I."/>
            <person name="Stenlid J."/>
            <person name="Wiebenga A."/>
            <person name="Xie X."/>
            <person name="Kues U."/>
            <person name="Hibbett D.S."/>
            <person name="Hoffmeister D."/>
            <person name="Hogberg N."/>
            <person name="Martin F."/>
            <person name="Grigoriev I.V."/>
            <person name="Watkinson S.C."/>
        </authorList>
    </citation>
    <scope>NUCLEOTIDE SEQUENCE</scope>
    <source>
        <strain evidence="3">S7.9</strain>
    </source>
</reference>
<protein>
    <recommendedName>
        <fullName evidence="2">DUF7598 domain-containing protein</fullName>
    </recommendedName>
</protein>
<gene>
    <name evidence="3" type="ORF">SERLADRAFT_477966</name>
</gene>
<evidence type="ECO:0000313" key="3">
    <source>
        <dbReference type="EMBL" id="EGO20413.1"/>
    </source>
</evidence>
<dbReference type="Pfam" id="PF24535">
    <property type="entry name" value="DUF7598"/>
    <property type="match status" value="1"/>
</dbReference>
<evidence type="ECO:0000256" key="1">
    <source>
        <dbReference type="SAM" id="Phobius"/>
    </source>
</evidence>
<keyword evidence="1" id="KW-1133">Transmembrane helix</keyword>
<proteinExistence type="predicted"/>
<organism>
    <name type="scientific">Serpula lacrymans var. lacrymans (strain S7.9)</name>
    <name type="common">Dry rot fungus</name>
    <dbReference type="NCBI Taxonomy" id="578457"/>
    <lineage>
        <taxon>Eukaryota</taxon>
        <taxon>Fungi</taxon>
        <taxon>Dikarya</taxon>
        <taxon>Basidiomycota</taxon>
        <taxon>Agaricomycotina</taxon>
        <taxon>Agaricomycetes</taxon>
        <taxon>Agaricomycetidae</taxon>
        <taxon>Boletales</taxon>
        <taxon>Coniophorineae</taxon>
        <taxon>Serpulaceae</taxon>
        <taxon>Serpula</taxon>
    </lineage>
</organism>
<name>F8P9T4_SERL9</name>
<keyword evidence="1" id="KW-0812">Transmembrane</keyword>
<dbReference type="GeneID" id="18821098"/>
<feature type="transmembrane region" description="Helical" evidence="1">
    <location>
        <begin position="7"/>
        <end position="35"/>
    </location>
</feature>
<dbReference type="KEGG" id="sla:SERLADRAFT_477966"/>
<feature type="domain" description="DUF7598" evidence="2">
    <location>
        <begin position="76"/>
        <end position="134"/>
    </location>
</feature>
<dbReference type="HOGENOM" id="CLU_085798_0_0_1"/>
<dbReference type="AlphaFoldDB" id="F8P9T4"/>
<dbReference type="EMBL" id="GL945441">
    <property type="protein sequence ID" value="EGO20413.1"/>
    <property type="molecule type" value="Genomic_DNA"/>
</dbReference>
<dbReference type="Proteomes" id="UP000008064">
    <property type="component" value="Unassembled WGS sequence"/>
</dbReference>
<dbReference type="RefSeq" id="XP_007323158.1">
    <property type="nucleotide sequence ID" value="XM_007323096.1"/>
</dbReference>
<dbReference type="InterPro" id="IPR056019">
    <property type="entry name" value="DUF7598"/>
</dbReference>
<keyword evidence="1" id="KW-0472">Membrane</keyword>
<accession>F8P9T4</accession>